<keyword evidence="4" id="KW-1185">Reference proteome</keyword>
<dbReference type="InterPro" id="IPR051603">
    <property type="entry name" value="Zinc-ADH_QOR/CCCR"/>
</dbReference>
<comment type="caution">
    <text evidence="3">The sequence shown here is derived from an EMBL/GenBank/DDBJ whole genome shotgun (WGS) entry which is preliminary data.</text>
</comment>
<protein>
    <submittedName>
        <fullName evidence="3">Zinc-binding dehydrogenase</fullName>
    </submittedName>
</protein>
<dbReference type="Gene3D" id="3.90.180.10">
    <property type="entry name" value="Medium-chain alcohol dehydrogenases, catalytic domain"/>
    <property type="match status" value="1"/>
</dbReference>
<organism evidence="3 4">
    <name type="scientific">Nakamurella flavida</name>
    <dbReference type="NCBI Taxonomy" id="363630"/>
    <lineage>
        <taxon>Bacteria</taxon>
        <taxon>Bacillati</taxon>
        <taxon>Actinomycetota</taxon>
        <taxon>Actinomycetes</taxon>
        <taxon>Nakamurellales</taxon>
        <taxon>Nakamurellaceae</taxon>
        <taxon>Nakamurella</taxon>
    </lineage>
</organism>
<proteinExistence type="predicted"/>
<dbReference type="PANTHER" id="PTHR44154:SF1">
    <property type="entry name" value="QUINONE OXIDOREDUCTASE"/>
    <property type="match status" value="1"/>
</dbReference>
<accession>A0A938YLP3</accession>
<sequence>MLTDAVVMDGLGDVDVLRYRRTEIREPASGEVVLRVLATAVNHLDLELRSGASRMPLTFPHVLGREVVGEIIELGQDVTGWAVGDRVVVLPNTPCGTCLECTTGRSNLCLRGFMPGITGWGGYAAHMTVSARGLLRAPDVDPVLAAATPISFGTAWRMLYSIANLVPGETVVVAGAAGGLGHAVVQVARFGGARVIGLVSSPAKTDFVLACGASAVLDTTDEHWPDQVRELTDGCGADVVVEHIGGTVFEQALTSLARSGRMVVGGGHGGEHPRFDVIEAFRNEYRVFGSRSQQPHEVARVLQLLADGHIRPAVDDVLPVAEAARAHELIAARGVRGKLVLTP</sequence>
<evidence type="ECO:0000256" key="1">
    <source>
        <dbReference type="ARBA" id="ARBA00022857"/>
    </source>
</evidence>
<reference evidence="3" key="1">
    <citation type="submission" date="2021-01" db="EMBL/GenBank/DDBJ databases">
        <title>KCTC 19127 draft genome.</title>
        <authorList>
            <person name="An D."/>
        </authorList>
    </citation>
    <scope>NUCLEOTIDE SEQUENCE</scope>
    <source>
        <strain evidence="3">KCTC 19127</strain>
    </source>
</reference>
<dbReference type="Proteomes" id="UP000663801">
    <property type="component" value="Unassembled WGS sequence"/>
</dbReference>
<name>A0A938YLP3_9ACTN</name>
<dbReference type="SUPFAM" id="SSF50129">
    <property type="entry name" value="GroES-like"/>
    <property type="match status" value="1"/>
</dbReference>
<dbReference type="RefSeq" id="WP_205255488.1">
    <property type="nucleotide sequence ID" value="NZ_BAAAPV010000001.1"/>
</dbReference>
<dbReference type="SUPFAM" id="SSF51735">
    <property type="entry name" value="NAD(P)-binding Rossmann-fold domains"/>
    <property type="match status" value="1"/>
</dbReference>
<dbReference type="AlphaFoldDB" id="A0A938YLP3"/>
<dbReference type="InterPro" id="IPR011032">
    <property type="entry name" value="GroES-like_sf"/>
</dbReference>
<evidence type="ECO:0000313" key="4">
    <source>
        <dbReference type="Proteomes" id="UP000663801"/>
    </source>
</evidence>
<dbReference type="Pfam" id="PF08240">
    <property type="entry name" value="ADH_N"/>
    <property type="match status" value="1"/>
</dbReference>
<evidence type="ECO:0000259" key="2">
    <source>
        <dbReference type="SMART" id="SM00829"/>
    </source>
</evidence>
<dbReference type="PANTHER" id="PTHR44154">
    <property type="entry name" value="QUINONE OXIDOREDUCTASE"/>
    <property type="match status" value="1"/>
</dbReference>
<evidence type="ECO:0000313" key="3">
    <source>
        <dbReference type="EMBL" id="MBM9475328.1"/>
    </source>
</evidence>
<feature type="domain" description="Enoyl reductase (ER)" evidence="2">
    <location>
        <begin position="12"/>
        <end position="341"/>
    </location>
</feature>
<dbReference type="InterPro" id="IPR020843">
    <property type="entry name" value="ER"/>
</dbReference>
<gene>
    <name evidence="3" type="ORF">JL107_02605</name>
</gene>
<dbReference type="InterPro" id="IPR013149">
    <property type="entry name" value="ADH-like_C"/>
</dbReference>
<dbReference type="EMBL" id="JAERWL010000003">
    <property type="protein sequence ID" value="MBM9475328.1"/>
    <property type="molecule type" value="Genomic_DNA"/>
</dbReference>
<dbReference type="SMART" id="SM00829">
    <property type="entry name" value="PKS_ER"/>
    <property type="match status" value="1"/>
</dbReference>
<dbReference type="InterPro" id="IPR013154">
    <property type="entry name" value="ADH-like_N"/>
</dbReference>
<dbReference type="GO" id="GO:0016491">
    <property type="term" value="F:oxidoreductase activity"/>
    <property type="evidence" value="ECO:0007669"/>
    <property type="project" value="InterPro"/>
</dbReference>
<dbReference type="InterPro" id="IPR036291">
    <property type="entry name" value="NAD(P)-bd_dom_sf"/>
</dbReference>
<dbReference type="Pfam" id="PF00107">
    <property type="entry name" value="ADH_zinc_N"/>
    <property type="match status" value="1"/>
</dbReference>
<keyword evidence="1" id="KW-0521">NADP</keyword>